<dbReference type="RefSeq" id="WP_186806199.1">
    <property type="nucleotide sequence ID" value="NZ_BJUW01000008.1"/>
</dbReference>
<evidence type="ECO:0000256" key="3">
    <source>
        <dbReference type="ARBA" id="ARBA00023172"/>
    </source>
</evidence>
<gene>
    <name evidence="7" type="ORF">MAE01_19900</name>
</gene>
<dbReference type="PROSITE" id="PS51898">
    <property type="entry name" value="TYR_RECOMBINASE"/>
    <property type="match status" value="1"/>
</dbReference>
<organism evidence="7 8">
    <name type="scientific">Microbacterium aerolatum</name>
    <dbReference type="NCBI Taxonomy" id="153731"/>
    <lineage>
        <taxon>Bacteria</taxon>
        <taxon>Bacillati</taxon>
        <taxon>Actinomycetota</taxon>
        <taxon>Actinomycetes</taxon>
        <taxon>Micrococcales</taxon>
        <taxon>Microbacteriaceae</taxon>
        <taxon>Microbacterium</taxon>
    </lineage>
</organism>
<dbReference type="InterPro" id="IPR044068">
    <property type="entry name" value="CB"/>
</dbReference>
<evidence type="ECO:0008006" key="9">
    <source>
        <dbReference type="Google" id="ProtNLM"/>
    </source>
</evidence>
<dbReference type="CDD" id="cd00397">
    <property type="entry name" value="DNA_BRE_C"/>
    <property type="match status" value="1"/>
</dbReference>
<dbReference type="GO" id="GO:0015074">
    <property type="term" value="P:DNA integration"/>
    <property type="evidence" value="ECO:0007669"/>
    <property type="project" value="InterPro"/>
</dbReference>
<comment type="caution">
    <text evidence="7">The sequence shown here is derived from an EMBL/GenBank/DDBJ whole genome shotgun (WGS) entry which is preliminary data.</text>
</comment>
<dbReference type="SUPFAM" id="SSF56349">
    <property type="entry name" value="DNA breaking-rejoining enzymes"/>
    <property type="match status" value="2"/>
</dbReference>
<protein>
    <recommendedName>
        <fullName evidence="9">Integrase</fullName>
    </recommendedName>
</protein>
<comment type="similarity">
    <text evidence="1">Belongs to the 'phage' integrase family.</text>
</comment>
<evidence type="ECO:0000259" key="5">
    <source>
        <dbReference type="PROSITE" id="PS51898"/>
    </source>
</evidence>
<dbReference type="PANTHER" id="PTHR30349:SF64">
    <property type="entry name" value="PROPHAGE INTEGRASE INTD-RELATED"/>
    <property type="match status" value="1"/>
</dbReference>
<dbReference type="Gene3D" id="1.10.150.130">
    <property type="match status" value="1"/>
</dbReference>
<evidence type="ECO:0000259" key="6">
    <source>
        <dbReference type="PROSITE" id="PS51900"/>
    </source>
</evidence>
<evidence type="ECO:0000256" key="2">
    <source>
        <dbReference type="ARBA" id="ARBA00023125"/>
    </source>
</evidence>
<accession>A0A511AF74</accession>
<feature type="domain" description="Core-binding (CB)" evidence="6">
    <location>
        <begin position="208"/>
        <end position="287"/>
    </location>
</feature>
<reference evidence="7 8" key="1">
    <citation type="submission" date="2019-07" db="EMBL/GenBank/DDBJ databases">
        <title>Whole genome shotgun sequence of Microbacterium aerolatum NBRC 103071.</title>
        <authorList>
            <person name="Hosoyama A."/>
            <person name="Uohara A."/>
            <person name="Ohji S."/>
            <person name="Ichikawa N."/>
        </authorList>
    </citation>
    <scope>NUCLEOTIDE SEQUENCE [LARGE SCALE GENOMIC DNA]</scope>
    <source>
        <strain evidence="7 8">NBRC 103071</strain>
    </source>
</reference>
<dbReference type="InterPro" id="IPR013762">
    <property type="entry name" value="Integrase-like_cat_sf"/>
</dbReference>
<dbReference type="InterPro" id="IPR011010">
    <property type="entry name" value="DNA_brk_join_enz"/>
</dbReference>
<evidence type="ECO:0000256" key="1">
    <source>
        <dbReference type="ARBA" id="ARBA00008857"/>
    </source>
</evidence>
<dbReference type="InterPro" id="IPR002104">
    <property type="entry name" value="Integrase_catalytic"/>
</dbReference>
<dbReference type="EMBL" id="BJUW01000008">
    <property type="protein sequence ID" value="GEK86814.1"/>
    <property type="molecule type" value="Genomic_DNA"/>
</dbReference>
<proteinExistence type="inferred from homology"/>
<dbReference type="InterPro" id="IPR050090">
    <property type="entry name" value="Tyrosine_recombinase_XerCD"/>
</dbReference>
<evidence type="ECO:0000313" key="7">
    <source>
        <dbReference type="EMBL" id="GEK86814.1"/>
    </source>
</evidence>
<dbReference type="GO" id="GO:0003677">
    <property type="term" value="F:DNA binding"/>
    <property type="evidence" value="ECO:0007669"/>
    <property type="project" value="UniProtKB-UniRule"/>
</dbReference>
<dbReference type="Pfam" id="PF00589">
    <property type="entry name" value="Phage_integrase"/>
    <property type="match status" value="1"/>
</dbReference>
<keyword evidence="2 4" id="KW-0238">DNA-binding</keyword>
<dbReference type="InterPro" id="IPR010998">
    <property type="entry name" value="Integrase_recombinase_N"/>
</dbReference>
<name>A0A511AF74_9MICO</name>
<evidence type="ECO:0000313" key="8">
    <source>
        <dbReference type="Proteomes" id="UP000321225"/>
    </source>
</evidence>
<dbReference type="Gene3D" id="1.10.443.10">
    <property type="entry name" value="Intergrase catalytic core"/>
    <property type="match status" value="1"/>
</dbReference>
<dbReference type="GO" id="GO:0006310">
    <property type="term" value="P:DNA recombination"/>
    <property type="evidence" value="ECO:0007669"/>
    <property type="project" value="UniProtKB-KW"/>
</dbReference>
<feature type="domain" description="Tyr recombinase" evidence="5">
    <location>
        <begin position="308"/>
        <end position="469"/>
    </location>
</feature>
<keyword evidence="3" id="KW-0233">DNA recombination</keyword>
<evidence type="ECO:0000256" key="4">
    <source>
        <dbReference type="PROSITE-ProRule" id="PRU01248"/>
    </source>
</evidence>
<feature type="domain" description="Core-binding (CB)" evidence="6">
    <location>
        <begin position="106"/>
        <end position="184"/>
    </location>
</feature>
<dbReference type="Proteomes" id="UP000321225">
    <property type="component" value="Unassembled WGS sequence"/>
</dbReference>
<keyword evidence="8" id="KW-1185">Reference proteome</keyword>
<feature type="domain" description="Core-binding (CB)" evidence="6">
    <location>
        <begin position="9"/>
        <end position="84"/>
    </location>
</feature>
<dbReference type="PROSITE" id="PS51900">
    <property type="entry name" value="CB"/>
    <property type="match status" value="3"/>
</dbReference>
<dbReference type="AlphaFoldDB" id="A0A511AF74"/>
<dbReference type="PANTHER" id="PTHR30349">
    <property type="entry name" value="PHAGE INTEGRASE-RELATED"/>
    <property type="match status" value="1"/>
</dbReference>
<sequence length="475" mass="53712">MKRASTLAPAWRTALEAFAVDNPGEGAAHRARITRLRRLAEDLGGDPWDVTPADIEAWMEGLDASPDAMRKYRQAARRFYRWAIAAGHIDANPVVAGVISQYAPDDRWSDALSQFDKAQSGARIAPATTLSRVGHIRRFARETGLEPWKVTAADYAAWIASIPGAGTTRAKLRDSLRAFYRWAHQCGRIDVDPTAEASRRATTPDVPEPWDAQLRPWRSWLRSAGYPETTVRLRLTQIRAFARDHASLDPWDVTIDDLIDWMAGQRWMSETRRAYRSALRLFYRWAIDTGRIDVDPTERLPTVRMSKPQPRPAHDDEYERALRHGSHSDRLALRLAGELGMRCAEVAQVHARDITRADDGWTLLVHGKGSKQRVLPIPDHLANLLRAHEGYVFPGDHNGHVGTIWLGKRISRLLPDGVTMHSLRHRFASKAYNIDRDVFTVQQLLGHSSPATTQRYVLVNDDAKRRLVDMMSTGR</sequence>